<name>A0A3D9ZZ87_9ACTN</name>
<feature type="compositionally biased region" description="Basic and acidic residues" evidence="1">
    <location>
        <begin position="190"/>
        <end position="201"/>
    </location>
</feature>
<feature type="compositionally biased region" description="Low complexity" evidence="1">
    <location>
        <begin position="117"/>
        <end position="127"/>
    </location>
</feature>
<feature type="region of interest" description="Disordered" evidence="1">
    <location>
        <begin position="270"/>
        <end position="301"/>
    </location>
</feature>
<sequence length="334" mass="35955">MPRCRGRAKRTRPPQRTPRPPCHAPRRRLPTDPGTPGAIARMPRTRRRPPTDPGTPGAIARMPRTRRRPPTDPGTPGAIARMPRTPAPPTHRPRDPRRDSPHATHPVGAHPWTGTLRAVAAGRDGPAPGVGPPPPCQLPGPRRPDGRRTPPCGVGDRRRPARQQGAWARATLQSAAEHRPTGHERLRRPSPADHRGARRVEPPPGPGSPRTETTHADLGRRICRNKDRPDRSAAPDRTNAMHCPTITALGGPSCCLAASWISDVPIPPVSRESCGQGRRQAPRLAHQRRERAQARATRSGPAVALRLRRRAPVTVRRAAAGPGAGGASAASILS</sequence>
<reference evidence="2 3" key="1">
    <citation type="submission" date="2018-08" db="EMBL/GenBank/DDBJ databases">
        <title>Sequencing the genomes of 1000 actinobacteria strains.</title>
        <authorList>
            <person name="Klenk H.-P."/>
        </authorList>
    </citation>
    <scope>NUCLEOTIDE SEQUENCE [LARGE SCALE GENOMIC DNA]</scope>
    <source>
        <strain evidence="2 3">DSM 44099</strain>
    </source>
</reference>
<dbReference type="Proteomes" id="UP000256913">
    <property type="component" value="Unassembled WGS sequence"/>
</dbReference>
<evidence type="ECO:0000313" key="2">
    <source>
        <dbReference type="EMBL" id="REG01494.1"/>
    </source>
</evidence>
<gene>
    <name evidence="2" type="ORF">DFJ67_7578</name>
</gene>
<protein>
    <submittedName>
        <fullName evidence="2">Uncharacterized protein</fullName>
    </submittedName>
</protein>
<dbReference type="AlphaFoldDB" id="A0A3D9ZZ87"/>
<proteinExistence type="predicted"/>
<feature type="compositionally biased region" description="Basic and acidic residues" evidence="1">
    <location>
        <begin position="212"/>
        <end position="234"/>
    </location>
</feature>
<keyword evidence="3" id="KW-1185">Reference proteome</keyword>
<comment type="caution">
    <text evidence="2">The sequence shown here is derived from an EMBL/GenBank/DDBJ whole genome shotgun (WGS) entry which is preliminary data.</text>
</comment>
<dbReference type="EMBL" id="QUMQ01000001">
    <property type="protein sequence ID" value="REG01494.1"/>
    <property type="molecule type" value="Genomic_DNA"/>
</dbReference>
<evidence type="ECO:0000313" key="3">
    <source>
        <dbReference type="Proteomes" id="UP000256913"/>
    </source>
</evidence>
<feature type="compositionally biased region" description="Basic and acidic residues" evidence="1">
    <location>
        <begin position="92"/>
        <end position="102"/>
    </location>
</feature>
<evidence type="ECO:0000256" key="1">
    <source>
        <dbReference type="SAM" id="MobiDB-lite"/>
    </source>
</evidence>
<feature type="compositionally biased region" description="Pro residues" evidence="1">
    <location>
        <begin position="129"/>
        <end position="138"/>
    </location>
</feature>
<organism evidence="2 3">
    <name type="scientific">Asanoa ferruginea</name>
    <dbReference type="NCBI Taxonomy" id="53367"/>
    <lineage>
        <taxon>Bacteria</taxon>
        <taxon>Bacillati</taxon>
        <taxon>Actinomycetota</taxon>
        <taxon>Actinomycetes</taxon>
        <taxon>Micromonosporales</taxon>
        <taxon>Micromonosporaceae</taxon>
        <taxon>Asanoa</taxon>
    </lineage>
</organism>
<accession>A0A3D9ZZ87</accession>
<feature type="region of interest" description="Disordered" evidence="1">
    <location>
        <begin position="1"/>
        <end position="238"/>
    </location>
</feature>
<feature type="compositionally biased region" description="Basic residues" evidence="1">
    <location>
        <begin position="1"/>
        <end position="13"/>
    </location>
</feature>